<organism evidence="2 3">
    <name type="scientific">Bacteroides caccae</name>
    <dbReference type="NCBI Taxonomy" id="47678"/>
    <lineage>
        <taxon>Bacteria</taxon>
        <taxon>Pseudomonadati</taxon>
        <taxon>Bacteroidota</taxon>
        <taxon>Bacteroidia</taxon>
        <taxon>Bacteroidales</taxon>
        <taxon>Bacteroidaceae</taxon>
        <taxon>Bacteroides</taxon>
    </lineage>
</organism>
<evidence type="ECO:0000256" key="1">
    <source>
        <dbReference type="SAM" id="SignalP"/>
    </source>
</evidence>
<evidence type="ECO:0008006" key="4">
    <source>
        <dbReference type="Google" id="ProtNLM"/>
    </source>
</evidence>
<dbReference type="PROSITE" id="PS51257">
    <property type="entry name" value="PROKAR_LIPOPROTEIN"/>
    <property type="match status" value="1"/>
</dbReference>
<feature type="signal peptide" evidence="1">
    <location>
        <begin position="1"/>
        <end position="26"/>
    </location>
</feature>
<name>A0A414FR99_9BACE</name>
<evidence type="ECO:0000313" key="3">
    <source>
        <dbReference type="Proteomes" id="UP000284689"/>
    </source>
</evidence>
<dbReference type="Proteomes" id="UP000284689">
    <property type="component" value="Unassembled WGS sequence"/>
</dbReference>
<keyword evidence="1" id="KW-0732">Signal</keyword>
<accession>A0A414FR99</accession>
<gene>
    <name evidence="2" type="ORF">DW794_01275</name>
</gene>
<evidence type="ECO:0000313" key="2">
    <source>
        <dbReference type="EMBL" id="RHD53189.1"/>
    </source>
</evidence>
<comment type="caution">
    <text evidence="2">The sequence shown here is derived from an EMBL/GenBank/DDBJ whole genome shotgun (WGS) entry which is preliminary data.</text>
</comment>
<sequence>MFMKQMKFFLVALMAVVMGMSVTSCMKGDDNTIYTGVAVAECVNSYPPTFTLGSQKLVINDATLLDLVLGKTYMFYYQFDTAEQSPDAPSITVTLYGGSTPTNIDAEYREGPEVASENNKANTALYSLGTSFFPSSALLSNNKLFVPFGYWVKIEEDATKQKEELNKHSFVLTYDFSNVVSGAKELVLTLNHIVNDAEGEEITRNKWTEGYKVYDLTQAIVAFEEKSHAKPVTIVIKVKVNPTIDGSLTGATDDKDDVKYTVE</sequence>
<reference evidence="2 3" key="1">
    <citation type="submission" date="2018-08" db="EMBL/GenBank/DDBJ databases">
        <title>A genome reference for cultivated species of the human gut microbiota.</title>
        <authorList>
            <person name="Zou Y."/>
            <person name="Xue W."/>
            <person name="Luo G."/>
        </authorList>
    </citation>
    <scope>NUCLEOTIDE SEQUENCE [LARGE SCALE GENOMIC DNA]</scope>
    <source>
        <strain evidence="2 3">AM31-16AC</strain>
    </source>
</reference>
<dbReference type="AlphaFoldDB" id="A0A414FR99"/>
<dbReference type="EMBL" id="QSJD01000002">
    <property type="protein sequence ID" value="RHD53189.1"/>
    <property type="molecule type" value="Genomic_DNA"/>
</dbReference>
<dbReference type="Gene3D" id="2.60.40.3220">
    <property type="match status" value="1"/>
</dbReference>
<feature type="chain" id="PRO_5019476980" description="NigD-like protein" evidence="1">
    <location>
        <begin position="27"/>
        <end position="263"/>
    </location>
</feature>
<proteinExistence type="predicted"/>
<protein>
    <recommendedName>
        <fullName evidence="4">NigD-like protein</fullName>
    </recommendedName>
</protein>